<evidence type="ECO:0000313" key="6">
    <source>
        <dbReference type="EMBL" id="MDV6263992.1"/>
    </source>
</evidence>
<evidence type="ECO:0000256" key="4">
    <source>
        <dbReference type="RuleBase" id="RU003744"/>
    </source>
</evidence>
<dbReference type="PANTHER" id="PTHR30085:SF6">
    <property type="entry name" value="ABC TRANSPORTER GLUTAMINE-BINDING PROTEIN GLNH"/>
    <property type="match status" value="1"/>
</dbReference>
<accession>A0ABU4BIF8</accession>
<dbReference type="RefSeq" id="WP_317566112.1">
    <property type="nucleotide sequence ID" value="NZ_JAWLJX010000009.1"/>
</dbReference>
<dbReference type="SUPFAM" id="SSF53850">
    <property type="entry name" value="Periplasmic binding protein-like II"/>
    <property type="match status" value="1"/>
</dbReference>
<protein>
    <submittedName>
        <fullName evidence="6">Glutamate ABC transporter substrate-binding protein</fullName>
    </submittedName>
</protein>
<proteinExistence type="inferred from homology"/>
<evidence type="ECO:0000256" key="2">
    <source>
        <dbReference type="ARBA" id="ARBA00022448"/>
    </source>
</evidence>
<dbReference type="PANTHER" id="PTHR30085">
    <property type="entry name" value="AMINO ACID ABC TRANSPORTER PERMEASE"/>
    <property type="match status" value="1"/>
</dbReference>
<reference evidence="6 7" key="1">
    <citation type="submission" date="2023-10" db="EMBL/GenBank/DDBJ databases">
        <title>Development of a sustainable strategy for remediation of hydrocarbon-contaminated territories based on the waste exchange concept.</title>
        <authorList>
            <person name="Krivoruchko A."/>
        </authorList>
    </citation>
    <scope>NUCLEOTIDE SEQUENCE [LARGE SCALE GENOMIC DNA]</scope>
    <source>
        <strain evidence="6 7">IEGM 1323</strain>
    </source>
</reference>
<evidence type="ECO:0000259" key="5">
    <source>
        <dbReference type="SMART" id="SM00062"/>
    </source>
</evidence>
<comment type="caution">
    <text evidence="6">The sequence shown here is derived from an EMBL/GenBank/DDBJ whole genome shotgun (WGS) entry which is preliminary data.</text>
</comment>
<dbReference type="InterPro" id="IPR001638">
    <property type="entry name" value="Solute-binding_3/MltF_N"/>
</dbReference>
<comment type="similarity">
    <text evidence="1 4">Belongs to the bacterial solute-binding protein 3 family.</text>
</comment>
<dbReference type="SMART" id="SM00062">
    <property type="entry name" value="PBPb"/>
    <property type="match status" value="1"/>
</dbReference>
<sequence length="251" mass="26971">MARIQQDGKIAVGVKYDQPLFGLLENGYLTGFEIEIARIVAQSLGLDPNRDVDFIEAVSKNRETFLTSGKVDMIVATYIVTAERLHLVDFAGPYYSAGTGILVRSDTTEIRTPSDLNGRRVCYVTGADSLRALQINAPQALISGLDGNSQCADAVANGQFDAGAIGRPIALGLASRFSGDLKIVDPPMTTEQYGIGVQKSHPEWHDFIDSVLIDNMANGELQAAYDRTVGKVDSESPVFPEVGNFGEGDSP</sequence>
<dbReference type="EMBL" id="JAWLJX010000009">
    <property type="protein sequence ID" value="MDV6263992.1"/>
    <property type="molecule type" value="Genomic_DNA"/>
</dbReference>
<gene>
    <name evidence="6" type="ORF">R3P96_21865</name>
</gene>
<organism evidence="6 7">
    <name type="scientific">Rhodococcoides yunnanense</name>
    <dbReference type="NCBI Taxonomy" id="278209"/>
    <lineage>
        <taxon>Bacteria</taxon>
        <taxon>Bacillati</taxon>
        <taxon>Actinomycetota</taxon>
        <taxon>Actinomycetes</taxon>
        <taxon>Mycobacteriales</taxon>
        <taxon>Nocardiaceae</taxon>
        <taxon>Rhodococcoides</taxon>
    </lineage>
</organism>
<name>A0ABU4BIF8_9NOCA</name>
<dbReference type="InterPro" id="IPR051455">
    <property type="entry name" value="Bact_solute-bind_prot3"/>
</dbReference>
<evidence type="ECO:0000256" key="1">
    <source>
        <dbReference type="ARBA" id="ARBA00010333"/>
    </source>
</evidence>
<keyword evidence="2" id="KW-0813">Transport</keyword>
<dbReference type="Pfam" id="PF00497">
    <property type="entry name" value="SBP_bac_3"/>
    <property type="match status" value="1"/>
</dbReference>
<dbReference type="PROSITE" id="PS01039">
    <property type="entry name" value="SBP_BACTERIAL_3"/>
    <property type="match status" value="1"/>
</dbReference>
<evidence type="ECO:0000256" key="3">
    <source>
        <dbReference type="ARBA" id="ARBA00022729"/>
    </source>
</evidence>
<feature type="domain" description="Solute-binding protein family 3/N-terminal" evidence="5">
    <location>
        <begin position="9"/>
        <end position="232"/>
    </location>
</feature>
<dbReference type="Gene3D" id="3.40.190.10">
    <property type="entry name" value="Periplasmic binding protein-like II"/>
    <property type="match status" value="2"/>
</dbReference>
<keyword evidence="3" id="KW-0732">Signal</keyword>
<evidence type="ECO:0000313" key="7">
    <source>
        <dbReference type="Proteomes" id="UP001185755"/>
    </source>
</evidence>
<dbReference type="InterPro" id="IPR018313">
    <property type="entry name" value="SBP_3_CS"/>
</dbReference>
<dbReference type="Proteomes" id="UP001185755">
    <property type="component" value="Unassembled WGS sequence"/>
</dbReference>
<keyword evidence="7" id="KW-1185">Reference proteome</keyword>
<dbReference type="CDD" id="cd13690">
    <property type="entry name" value="PBP2_GluB"/>
    <property type="match status" value="1"/>
</dbReference>